<evidence type="ECO:0000259" key="12">
    <source>
        <dbReference type="PROSITE" id="PS50110"/>
    </source>
</evidence>
<dbReference type="Pfam" id="PF07701">
    <property type="entry name" value="HNOBA"/>
    <property type="match status" value="1"/>
</dbReference>
<dbReference type="Pfam" id="PF00211">
    <property type="entry name" value="Guanylate_cyc"/>
    <property type="match status" value="1"/>
</dbReference>
<dbReference type="InterPro" id="IPR018297">
    <property type="entry name" value="A/G_cyclase_CS"/>
</dbReference>
<evidence type="ECO:0000256" key="4">
    <source>
        <dbReference type="ARBA" id="ARBA00022729"/>
    </source>
</evidence>
<evidence type="ECO:0000256" key="1">
    <source>
        <dbReference type="ARBA" id="ARBA00004479"/>
    </source>
</evidence>
<dbReference type="PANTHER" id="PTHR11920">
    <property type="entry name" value="GUANYLYL CYCLASE"/>
    <property type="match status" value="1"/>
</dbReference>
<dbReference type="InterPro" id="IPR050401">
    <property type="entry name" value="Cyclic_nucleotide_synthase"/>
</dbReference>
<dbReference type="GO" id="GO:0007168">
    <property type="term" value="P:receptor guanylyl cyclase signaling pathway"/>
    <property type="evidence" value="ECO:0007669"/>
    <property type="project" value="TreeGrafter"/>
</dbReference>
<dbReference type="SUPFAM" id="SSF55073">
    <property type="entry name" value="Nucleotide cyclase"/>
    <property type="match status" value="1"/>
</dbReference>
<feature type="domain" description="Response regulatory" evidence="12">
    <location>
        <begin position="23"/>
        <end position="141"/>
    </location>
</feature>
<dbReference type="Gene3D" id="3.40.50.2300">
    <property type="match status" value="1"/>
</dbReference>
<dbReference type="PANTHER" id="PTHR11920:SF335">
    <property type="entry name" value="GUANYLATE CYCLASE"/>
    <property type="match status" value="1"/>
</dbReference>
<evidence type="ECO:0000256" key="3">
    <source>
        <dbReference type="ARBA" id="ARBA00022692"/>
    </source>
</evidence>
<dbReference type="InterPro" id="IPR001054">
    <property type="entry name" value="A/G_cyclase"/>
</dbReference>
<gene>
    <name evidence="14" type="ORF">ENR15_18455</name>
</gene>
<evidence type="ECO:0000256" key="10">
    <source>
        <dbReference type="PROSITE-ProRule" id="PRU00169"/>
    </source>
</evidence>
<evidence type="ECO:0000256" key="11">
    <source>
        <dbReference type="RuleBase" id="RU000405"/>
    </source>
</evidence>
<proteinExistence type="inferred from homology"/>
<dbReference type="Gene3D" id="3.30.70.1230">
    <property type="entry name" value="Nucleotide cyclase"/>
    <property type="match status" value="1"/>
</dbReference>
<dbReference type="FunFam" id="3.30.70.1230:FF:000036">
    <property type="entry name" value="Adenylate/guanylate cyclase catalytic domain protein"/>
    <property type="match status" value="1"/>
</dbReference>
<sequence>MTSLSQDGENFDFSSSFTSHPITVLLIDDQPIIAEAIRRMLVTEEDIIFHYISDPTQTLKAATELSPTVILQDLVMPDLDGLTLVRFLRAKDAVTRDIPLIVLSSKEDPQIKAAAFAFGANDYLVKLPDKLEMIARIRYHSRAYINLLQRNEAYKTLQNYLDKLKIEQQKSEDLLLNILPKQIAERLKEGQSTIADSFPNVSVLFADIVGFSKLATRVSPTQLVGMMNEVFSAFDYLADYYQLEKIKTIGDAYMVVAGLPVERSDHAEAIANIALDMQSSIDTINKNSSETFRIRIGINSGPVVAGVIGKKKFLYDLWGDTVNTASRMESHGLPGRIHVTQFTYELLEDKYIFEPRGEIEVKGKGKMYTYFLNDRK</sequence>
<dbReference type="GO" id="GO:0004383">
    <property type="term" value="F:guanylate cyclase activity"/>
    <property type="evidence" value="ECO:0007669"/>
    <property type="project" value="UniProtKB-EC"/>
</dbReference>
<keyword evidence="7" id="KW-0472">Membrane</keyword>
<dbReference type="EMBL" id="DSPX01000192">
    <property type="protein sequence ID" value="HGG02562.1"/>
    <property type="molecule type" value="Genomic_DNA"/>
</dbReference>
<dbReference type="InterPro" id="IPR011645">
    <property type="entry name" value="HNOB_dom_associated"/>
</dbReference>
<reference evidence="14" key="1">
    <citation type="journal article" date="2020" name="mSystems">
        <title>Genome- and Community-Level Interaction Insights into Carbon Utilization and Element Cycling Functions of Hydrothermarchaeota in Hydrothermal Sediment.</title>
        <authorList>
            <person name="Zhou Z."/>
            <person name="Liu Y."/>
            <person name="Xu W."/>
            <person name="Pan J."/>
            <person name="Luo Z.H."/>
            <person name="Li M."/>
        </authorList>
    </citation>
    <scope>NUCLEOTIDE SEQUENCE [LARGE SCALE GENOMIC DNA]</scope>
    <source>
        <strain evidence="14">SpSt-374</strain>
    </source>
</reference>
<keyword evidence="6" id="KW-1133">Transmembrane helix</keyword>
<dbReference type="PROSITE" id="PS50125">
    <property type="entry name" value="GUANYLATE_CYCLASE_2"/>
    <property type="match status" value="1"/>
</dbReference>
<comment type="caution">
    <text evidence="14">The sequence shown here is derived from an EMBL/GenBank/DDBJ whole genome shotgun (WGS) entry which is preliminary data.</text>
</comment>
<feature type="domain" description="Guanylate cyclase" evidence="13">
    <location>
        <begin position="202"/>
        <end position="329"/>
    </location>
</feature>
<dbReference type="GO" id="GO:0005886">
    <property type="term" value="C:plasma membrane"/>
    <property type="evidence" value="ECO:0007669"/>
    <property type="project" value="TreeGrafter"/>
</dbReference>
<keyword evidence="5" id="KW-0547">Nucleotide-binding</keyword>
<name>A0A7C3ZME3_9CYAN</name>
<dbReference type="InterPro" id="IPR029787">
    <property type="entry name" value="Nucleotide_cyclase"/>
</dbReference>
<dbReference type="PROSITE" id="PS50110">
    <property type="entry name" value="RESPONSE_REGULATORY"/>
    <property type="match status" value="1"/>
</dbReference>
<protein>
    <recommendedName>
        <fullName evidence="2">guanylate cyclase</fullName>
        <ecNumber evidence="2">4.6.1.2</ecNumber>
    </recommendedName>
</protein>
<keyword evidence="10" id="KW-0597">Phosphoprotein</keyword>
<feature type="modified residue" description="4-aspartylphosphate" evidence="10">
    <location>
        <position position="73"/>
    </location>
</feature>
<evidence type="ECO:0000256" key="5">
    <source>
        <dbReference type="ARBA" id="ARBA00022741"/>
    </source>
</evidence>
<keyword evidence="4" id="KW-0732">Signal</keyword>
<dbReference type="PROSITE" id="PS00452">
    <property type="entry name" value="GUANYLATE_CYCLASE_1"/>
    <property type="match status" value="1"/>
</dbReference>
<comment type="similarity">
    <text evidence="11">Belongs to the adenylyl cyclase class-4/guanylyl cyclase family.</text>
</comment>
<dbReference type="AlphaFoldDB" id="A0A7C3ZME3"/>
<dbReference type="SMART" id="SM00044">
    <property type="entry name" value="CYCc"/>
    <property type="match status" value="1"/>
</dbReference>
<keyword evidence="3" id="KW-0812">Transmembrane</keyword>
<evidence type="ECO:0000256" key="9">
    <source>
        <dbReference type="ARBA" id="ARBA00023293"/>
    </source>
</evidence>
<organism evidence="14">
    <name type="scientific">Planktothricoides sp. SpSt-374</name>
    <dbReference type="NCBI Taxonomy" id="2282167"/>
    <lineage>
        <taxon>Bacteria</taxon>
        <taxon>Bacillati</taxon>
        <taxon>Cyanobacteriota</taxon>
        <taxon>Cyanophyceae</taxon>
        <taxon>Oscillatoriophycideae</taxon>
        <taxon>Oscillatoriales</taxon>
        <taxon>Oscillatoriaceae</taxon>
        <taxon>Planktothricoides</taxon>
    </lineage>
</organism>
<dbReference type="InterPro" id="IPR001789">
    <property type="entry name" value="Sig_transdc_resp-reg_receiver"/>
</dbReference>
<comment type="subcellular location">
    <subcellularLocation>
        <location evidence="1">Membrane</location>
        <topology evidence="1">Single-pass type I membrane protein</topology>
    </subcellularLocation>
</comment>
<dbReference type="EC" id="4.6.1.2" evidence="2"/>
<dbReference type="Pfam" id="PF00072">
    <property type="entry name" value="Response_reg"/>
    <property type="match status" value="1"/>
</dbReference>
<dbReference type="GO" id="GO:0000166">
    <property type="term" value="F:nucleotide binding"/>
    <property type="evidence" value="ECO:0007669"/>
    <property type="project" value="UniProtKB-KW"/>
</dbReference>
<dbReference type="GO" id="GO:0001653">
    <property type="term" value="F:peptide receptor activity"/>
    <property type="evidence" value="ECO:0007669"/>
    <property type="project" value="TreeGrafter"/>
</dbReference>
<evidence type="ECO:0000259" key="13">
    <source>
        <dbReference type="PROSITE" id="PS50125"/>
    </source>
</evidence>
<keyword evidence="9" id="KW-0141">cGMP biosynthesis</keyword>
<evidence type="ECO:0000256" key="7">
    <source>
        <dbReference type="ARBA" id="ARBA00023136"/>
    </source>
</evidence>
<evidence type="ECO:0000256" key="2">
    <source>
        <dbReference type="ARBA" id="ARBA00012202"/>
    </source>
</evidence>
<dbReference type="CDD" id="cd07302">
    <property type="entry name" value="CHD"/>
    <property type="match status" value="1"/>
</dbReference>
<evidence type="ECO:0000313" key="14">
    <source>
        <dbReference type="EMBL" id="HGG02562.1"/>
    </source>
</evidence>
<dbReference type="InterPro" id="IPR011006">
    <property type="entry name" value="CheY-like_superfamily"/>
</dbReference>
<dbReference type="SUPFAM" id="SSF52172">
    <property type="entry name" value="CheY-like"/>
    <property type="match status" value="1"/>
</dbReference>
<accession>A0A7C3ZME3</accession>
<keyword evidence="8 11" id="KW-0456">Lyase</keyword>
<dbReference type="GO" id="GO:0004016">
    <property type="term" value="F:adenylate cyclase activity"/>
    <property type="evidence" value="ECO:0007669"/>
    <property type="project" value="TreeGrafter"/>
</dbReference>
<evidence type="ECO:0000256" key="6">
    <source>
        <dbReference type="ARBA" id="ARBA00022989"/>
    </source>
</evidence>
<evidence type="ECO:0000256" key="8">
    <source>
        <dbReference type="ARBA" id="ARBA00023239"/>
    </source>
</evidence>
<dbReference type="SMART" id="SM00448">
    <property type="entry name" value="REC"/>
    <property type="match status" value="1"/>
</dbReference>
<dbReference type="GO" id="GO:0000160">
    <property type="term" value="P:phosphorelay signal transduction system"/>
    <property type="evidence" value="ECO:0007669"/>
    <property type="project" value="InterPro"/>
</dbReference>